<accession>A0A221KA71</accession>
<proteinExistence type="predicted"/>
<protein>
    <submittedName>
        <fullName evidence="1">Uncharacterized protein</fullName>
    </submittedName>
</protein>
<sequence length="48" mass="5694">MDNPLVPQYEVRGTWVYRFMAATQPVYEIRGRLVYAFGNALQPLYEIR</sequence>
<reference evidence="1 2" key="1">
    <citation type="submission" date="2017-07" db="EMBL/GenBank/DDBJ databases">
        <title>Complete Genome Sequence of the cosmetic ferment Vitreoscilla filiformis (ATCC15551).</title>
        <authorList>
            <person name="Contreras S."/>
            <person name="Sagory-Zalkind P."/>
            <person name="Blanquart H."/>
            <person name="Iltis A."/>
            <person name="Morand S.C."/>
        </authorList>
    </citation>
    <scope>NUCLEOTIDE SEQUENCE [LARGE SCALE GENOMIC DNA]</scope>
    <source>
        <strain evidence="1 2">ATCC 15551</strain>
    </source>
</reference>
<dbReference type="KEGG" id="vff:VITFI_CDS0142"/>
<dbReference type="EMBL" id="CP022423">
    <property type="protein sequence ID" value="ASM75921.1"/>
    <property type="molecule type" value="Genomic_DNA"/>
</dbReference>
<evidence type="ECO:0000313" key="1">
    <source>
        <dbReference type="EMBL" id="ASM75921.1"/>
    </source>
</evidence>
<name>A0A221KA71_VITFI</name>
<organism evidence="1 2">
    <name type="scientific">Vitreoscilla filiformis</name>
    <dbReference type="NCBI Taxonomy" id="63"/>
    <lineage>
        <taxon>Bacteria</taxon>
        <taxon>Pseudomonadati</taxon>
        <taxon>Pseudomonadota</taxon>
        <taxon>Betaproteobacteria</taxon>
        <taxon>Neisseriales</taxon>
        <taxon>Neisseriaceae</taxon>
        <taxon>Vitreoscilla</taxon>
    </lineage>
</organism>
<keyword evidence="2" id="KW-1185">Reference proteome</keyword>
<evidence type="ECO:0000313" key="2">
    <source>
        <dbReference type="Proteomes" id="UP000199729"/>
    </source>
</evidence>
<gene>
    <name evidence="1" type="ORF">VITFI_CDS0142</name>
</gene>
<dbReference type="Proteomes" id="UP000199729">
    <property type="component" value="Chromosome"/>
</dbReference>
<dbReference type="AlphaFoldDB" id="A0A221KA71"/>